<gene>
    <name evidence="1" type="ORF">AV530_019533</name>
</gene>
<protein>
    <submittedName>
        <fullName evidence="1">Uncharacterized protein</fullName>
    </submittedName>
</protein>
<name>A0A1V4JEC1_PATFA</name>
<dbReference type="AlphaFoldDB" id="A0A1V4JEC1"/>
<dbReference type="Proteomes" id="UP000190648">
    <property type="component" value="Unassembled WGS sequence"/>
</dbReference>
<organism evidence="1 2">
    <name type="scientific">Patagioenas fasciata monilis</name>
    <dbReference type="NCBI Taxonomy" id="372326"/>
    <lineage>
        <taxon>Eukaryota</taxon>
        <taxon>Metazoa</taxon>
        <taxon>Chordata</taxon>
        <taxon>Craniata</taxon>
        <taxon>Vertebrata</taxon>
        <taxon>Euteleostomi</taxon>
        <taxon>Archelosauria</taxon>
        <taxon>Archosauria</taxon>
        <taxon>Dinosauria</taxon>
        <taxon>Saurischia</taxon>
        <taxon>Theropoda</taxon>
        <taxon>Coelurosauria</taxon>
        <taxon>Aves</taxon>
        <taxon>Neognathae</taxon>
        <taxon>Neoaves</taxon>
        <taxon>Columbimorphae</taxon>
        <taxon>Columbiformes</taxon>
        <taxon>Columbidae</taxon>
        <taxon>Patagioenas</taxon>
    </lineage>
</organism>
<evidence type="ECO:0000313" key="2">
    <source>
        <dbReference type="Proteomes" id="UP000190648"/>
    </source>
</evidence>
<reference evidence="1 2" key="1">
    <citation type="submission" date="2016-02" db="EMBL/GenBank/DDBJ databases">
        <title>Band-tailed pigeon sequencing and assembly.</title>
        <authorList>
            <person name="Soares A.E."/>
            <person name="Novak B.J."/>
            <person name="Rice E.S."/>
            <person name="O'Connell B."/>
            <person name="Chang D."/>
            <person name="Weber S."/>
            <person name="Shapiro B."/>
        </authorList>
    </citation>
    <scope>NUCLEOTIDE SEQUENCE [LARGE SCALE GENOMIC DNA]</scope>
    <source>
        <strain evidence="1">BTP2013</strain>
        <tissue evidence="1">Blood</tissue>
    </source>
</reference>
<accession>A0A1V4JEC1</accession>
<keyword evidence="2" id="KW-1185">Reference proteome</keyword>
<comment type="caution">
    <text evidence="1">The sequence shown here is derived from an EMBL/GenBank/DDBJ whole genome shotgun (WGS) entry which is preliminary data.</text>
</comment>
<sequence length="172" mass="19237">MHSPGIHNLQLEQQKVGIKSCVDFYWEVSSCLVKKSELQLFPPHLGSLVLLFVRSQVAASPELQAHGPRTRCPVKLALYGRGSLGRIALHTMEMKSHSEVDAVFQVPNISRGPFLSGLNGLVWRDLFVLPSSVHTDIGLTKAERNPLEQREELDLHLTSQLSVLMNVYSTER</sequence>
<proteinExistence type="predicted"/>
<dbReference type="EMBL" id="LSYS01007908">
    <property type="protein sequence ID" value="OPJ70375.1"/>
    <property type="molecule type" value="Genomic_DNA"/>
</dbReference>
<evidence type="ECO:0000313" key="1">
    <source>
        <dbReference type="EMBL" id="OPJ70375.1"/>
    </source>
</evidence>